<dbReference type="AlphaFoldDB" id="A0A2I1M1G1"/>
<dbReference type="EMBL" id="PKGU01000009">
    <property type="protein sequence ID" value="PKZ13956.1"/>
    <property type="molecule type" value="Genomic_DNA"/>
</dbReference>
<proteinExistence type="predicted"/>
<dbReference type="RefSeq" id="WP_101541647.1">
    <property type="nucleotide sequence ID" value="NZ_PKGU01000009.1"/>
</dbReference>
<dbReference type="Proteomes" id="UP000242263">
    <property type="component" value="Unassembled WGS sequence"/>
</dbReference>
<organism evidence="1 2">
    <name type="scientific">Alloscardovia omnicolens</name>
    <dbReference type="NCBI Taxonomy" id="419015"/>
    <lineage>
        <taxon>Bacteria</taxon>
        <taxon>Bacillati</taxon>
        <taxon>Actinomycetota</taxon>
        <taxon>Actinomycetes</taxon>
        <taxon>Bifidobacteriales</taxon>
        <taxon>Bifidobacteriaceae</taxon>
        <taxon>Alloscardovia</taxon>
    </lineage>
</organism>
<evidence type="ECO:0000313" key="2">
    <source>
        <dbReference type="Proteomes" id="UP000242263"/>
    </source>
</evidence>
<comment type="caution">
    <text evidence="1">The sequence shown here is derived from an EMBL/GenBank/DDBJ whole genome shotgun (WGS) entry which is preliminary data.</text>
</comment>
<gene>
    <name evidence="1" type="ORF">CYJ32_07885</name>
</gene>
<evidence type="ECO:0000313" key="1">
    <source>
        <dbReference type="EMBL" id="PKZ13956.1"/>
    </source>
</evidence>
<reference evidence="1 2" key="1">
    <citation type="submission" date="2017-12" db="EMBL/GenBank/DDBJ databases">
        <title>Phylogenetic diversity of female urinary microbiome.</title>
        <authorList>
            <person name="Thomas-White K."/>
            <person name="Wolfe A.J."/>
        </authorList>
    </citation>
    <scope>NUCLEOTIDE SEQUENCE [LARGE SCALE GENOMIC DNA]</scope>
    <source>
        <strain evidence="1 2">UMB0064</strain>
    </source>
</reference>
<sequence>MKQCKNPHETYLKGDKLRKERLAEDEKRFQEQLKQLEQPKQLEQLKQLEEGYRNMAARFARLGNAFKNHQLRSNNQEKETTNE</sequence>
<accession>A0A2I1M1G1</accession>
<protein>
    <submittedName>
        <fullName evidence="1">Uncharacterized protein</fullName>
    </submittedName>
</protein>
<name>A0A2I1M1G1_9BIFI</name>